<dbReference type="GO" id="GO:0006915">
    <property type="term" value="P:apoptotic process"/>
    <property type="evidence" value="ECO:0007669"/>
    <property type="project" value="UniProtKB-KW"/>
</dbReference>
<accession>A0AAY4EHZ0</accession>
<dbReference type="PROSITE" id="PS50168">
    <property type="entry name" value="DED"/>
    <property type="match status" value="1"/>
</dbReference>
<evidence type="ECO:0000256" key="3">
    <source>
        <dbReference type="ARBA" id="ARBA00022737"/>
    </source>
</evidence>
<feature type="domain" description="Caspase family p20" evidence="5">
    <location>
        <begin position="244"/>
        <end position="344"/>
    </location>
</feature>
<dbReference type="Gene3D" id="1.10.533.10">
    <property type="entry name" value="Death Domain, Fas"/>
    <property type="match status" value="2"/>
</dbReference>
<dbReference type="InterPro" id="IPR001309">
    <property type="entry name" value="Pept_C14_p20"/>
</dbReference>
<sequence>MAQRVHDVAERLSSREARTLLYLCGAPDPSLGAAGLGDAVRGDGALLRELVFSVKRFDLLRKVLRTDRLEVEETLRRGRLVPEYRVLMADLSDDIGEGDLRALIFLLSDILPKDILSNVKGFLDVVVELEKRGEVSSDRVELLKKCLRNIHRADLVKKLDRYQRKVSSARREPVLEQFHDVTPASSSVTPIFWNRKQELAKPQSKHTRGHITIQRTCHQEPLDKYRVNSHPRGACVIIDCVGSDGGLLAQTFRCLHFHVILHKLPSTSGCHAALAEVAKRDHHRGDAFACCIISRDSSTGLLAADACASGTSLNTVRHMFSPGNCPGLVGKPRLFFIQTYRVPEVHCGCTGHCASGDDFETDGPAVSYGGASLPTDADVFWSHCWTDERQLREPNHRSVYVSSLSAALLKGHKGKTNLLDAHVEVNRKIFEHNEKNPGDAYNISLRHTLRKALFLS</sequence>
<organism evidence="6 7">
    <name type="scientific">Denticeps clupeoides</name>
    <name type="common">denticle herring</name>
    <dbReference type="NCBI Taxonomy" id="299321"/>
    <lineage>
        <taxon>Eukaryota</taxon>
        <taxon>Metazoa</taxon>
        <taxon>Chordata</taxon>
        <taxon>Craniata</taxon>
        <taxon>Vertebrata</taxon>
        <taxon>Euteleostomi</taxon>
        <taxon>Actinopterygii</taxon>
        <taxon>Neopterygii</taxon>
        <taxon>Teleostei</taxon>
        <taxon>Clupei</taxon>
        <taxon>Clupeiformes</taxon>
        <taxon>Denticipitoidei</taxon>
        <taxon>Denticipitidae</taxon>
        <taxon>Denticeps</taxon>
    </lineage>
</organism>
<dbReference type="PANTHER" id="PTHR48169">
    <property type="entry name" value="DED DOMAIN-CONTAINING PROTEIN"/>
    <property type="match status" value="1"/>
</dbReference>
<dbReference type="AlphaFoldDB" id="A0AAY4EHZ0"/>
<dbReference type="InterPro" id="IPR029030">
    <property type="entry name" value="Caspase-like_dom_sf"/>
</dbReference>
<dbReference type="SUPFAM" id="SSF47986">
    <property type="entry name" value="DEATH domain"/>
    <property type="match status" value="1"/>
</dbReference>
<dbReference type="RefSeq" id="XP_028847416.1">
    <property type="nucleotide sequence ID" value="XM_028991583.1"/>
</dbReference>
<dbReference type="PROSITE" id="PS50208">
    <property type="entry name" value="CASPASE_P20"/>
    <property type="match status" value="1"/>
</dbReference>
<keyword evidence="3" id="KW-0677">Repeat</keyword>
<evidence type="ECO:0000313" key="6">
    <source>
        <dbReference type="Ensembl" id="ENSDCDP00010056716.1"/>
    </source>
</evidence>
<gene>
    <name evidence="6" type="primary">LOC114797004</name>
</gene>
<dbReference type="InterPro" id="IPR011029">
    <property type="entry name" value="DEATH-like_dom_sf"/>
</dbReference>
<dbReference type="GeneID" id="114797004"/>
<dbReference type="Gene3D" id="3.40.50.1460">
    <property type="match status" value="1"/>
</dbReference>
<dbReference type="GO" id="GO:0004197">
    <property type="term" value="F:cysteine-type endopeptidase activity"/>
    <property type="evidence" value="ECO:0007669"/>
    <property type="project" value="InterPro"/>
</dbReference>
<keyword evidence="2" id="KW-0053">Apoptosis</keyword>
<evidence type="ECO:0000256" key="1">
    <source>
        <dbReference type="ARBA" id="ARBA00010134"/>
    </source>
</evidence>
<dbReference type="GO" id="GO:0042981">
    <property type="term" value="P:regulation of apoptotic process"/>
    <property type="evidence" value="ECO:0007669"/>
    <property type="project" value="InterPro"/>
</dbReference>
<dbReference type="FunFam" id="1.10.533.10:FF:000016">
    <property type="entry name" value="CASP8 and FADD-like apoptosis regulator"/>
    <property type="match status" value="1"/>
</dbReference>
<dbReference type="Pfam" id="PF00656">
    <property type="entry name" value="Peptidase_C14"/>
    <property type="match status" value="1"/>
</dbReference>
<dbReference type="GeneTree" id="ENSGT00530000064199"/>
<feature type="domain" description="DED" evidence="4">
    <location>
        <begin position="83"/>
        <end position="161"/>
    </location>
</feature>
<dbReference type="SMART" id="SM00031">
    <property type="entry name" value="DED"/>
    <property type="match status" value="2"/>
</dbReference>
<name>A0AAY4EHZ0_9TELE</name>
<evidence type="ECO:0008006" key="8">
    <source>
        <dbReference type="Google" id="ProtNLM"/>
    </source>
</evidence>
<evidence type="ECO:0000313" key="7">
    <source>
        <dbReference type="Proteomes" id="UP000694580"/>
    </source>
</evidence>
<dbReference type="SUPFAM" id="SSF52129">
    <property type="entry name" value="Caspase-like"/>
    <property type="match status" value="1"/>
</dbReference>
<dbReference type="Ensembl" id="ENSDCDT00010067366.1">
    <property type="protein sequence ID" value="ENSDCDP00010056716.1"/>
    <property type="gene ID" value="ENSDCDG00010032285.1"/>
</dbReference>
<dbReference type="GO" id="GO:0006508">
    <property type="term" value="P:proteolysis"/>
    <property type="evidence" value="ECO:0007669"/>
    <property type="project" value="InterPro"/>
</dbReference>
<reference evidence="6 7" key="1">
    <citation type="submission" date="2020-06" db="EMBL/GenBank/DDBJ databases">
        <authorList>
            <consortium name="Wellcome Sanger Institute Data Sharing"/>
        </authorList>
    </citation>
    <scope>NUCLEOTIDE SEQUENCE [LARGE SCALE GENOMIC DNA]</scope>
</reference>
<dbReference type="SMART" id="SM00115">
    <property type="entry name" value="CASc"/>
    <property type="match status" value="1"/>
</dbReference>
<comment type="similarity">
    <text evidence="1">Belongs to the peptidase C14A family.</text>
</comment>
<evidence type="ECO:0000256" key="2">
    <source>
        <dbReference type="ARBA" id="ARBA00022703"/>
    </source>
</evidence>
<protein>
    <recommendedName>
        <fullName evidence="8">CASP8 and FADD-like apoptosis regulator</fullName>
    </recommendedName>
</protein>
<dbReference type="InterPro" id="IPR015917">
    <property type="entry name" value="Pept_C14A"/>
</dbReference>
<evidence type="ECO:0000259" key="5">
    <source>
        <dbReference type="PROSITE" id="PS50208"/>
    </source>
</evidence>
<dbReference type="InterPro" id="IPR001875">
    <property type="entry name" value="DED_dom"/>
</dbReference>
<dbReference type="Pfam" id="PF01335">
    <property type="entry name" value="DED"/>
    <property type="match status" value="1"/>
</dbReference>
<keyword evidence="7" id="KW-1185">Reference proteome</keyword>
<evidence type="ECO:0000259" key="4">
    <source>
        <dbReference type="PROSITE" id="PS50168"/>
    </source>
</evidence>
<reference evidence="6" key="3">
    <citation type="submission" date="2025-09" db="UniProtKB">
        <authorList>
            <consortium name="Ensembl"/>
        </authorList>
    </citation>
    <scope>IDENTIFICATION</scope>
</reference>
<dbReference type="Proteomes" id="UP000694580">
    <property type="component" value="Chromosome 9"/>
</dbReference>
<dbReference type="GO" id="GO:0005737">
    <property type="term" value="C:cytoplasm"/>
    <property type="evidence" value="ECO:0007669"/>
    <property type="project" value="UniProtKB-ARBA"/>
</dbReference>
<proteinExistence type="inferred from homology"/>
<dbReference type="PANTHER" id="PTHR48169:SF3">
    <property type="entry name" value="CASP8 AND FADD LIKE APOPTOSIS REGULATOR"/>
    <property type="match status" value="1"/>
</dbReference>
<reference evidence="6" key="2">
    <citation type="submission" date="2025-08" db="UniProtKB">
        <authorList>
            <consortium name="Ensembl"/>
        </authorList>
    </citation>
    <scope>IDENTIFICATION</scope>
</reference>
<dbReference type="InterPro" id="IPR011600">
    <property type="entry name" value="Pept_C14_caspase"/>
</dbReference>